<evidence type="ECO:0000313" key="2">
    <source>
        <dbReference type="WBParaSite" id="RSKR_0000164000.1"/>
    </source>
</evidence>
<organism evidence="1 2">
    <name type="scientific">Rhabditophanes sp. KR3021</name>
    <dbReference type="NCBI Taxonomy" id="114890"/>
    <lineage>
        <taxon>Eukaryota</taxon>
        <taxon>Metazoa</taxon>
        <taxon>Ecdysozoa</taxon>
        <taxon>Nematoda</taxon>
        <taxon>Chromadorea</taxon>
        <taxon>Rhabditida</taxon>
        <taxon>Tylenchina</taxon>
        <taxon>Panagrolaimomorpha</taxon>
        <taxon>Strongyloidoidea</taxon>
        <taxon>Alloionematidae</taxon>
        <taxon>Rhabditophanes</taxon>
    </lineage>
</organism>
<sequence length="1063" mass="121498">MAPSAKPGSLKDPSIAALFSTKDPEVLYEDLREIGHGSCGAVFYAQNKNTQETVAIKKMSFSGKQAQEKWLDIIKEVTLLKMLNHKHIVMYKDCYLKESTCWLIMEYCVGSCSDVIEVLKKPLLEMEIAAICSQALLGLVFLHGLQRIHRDIKAGNILLTDLGIVKLGDLGSVSTSNPAQSFVGTPYFMAPEVIMAMEDGLYDDRADIWSFGITCIEMAEQKPPLFNRPAMSALYHIAQNDPPKLSRTKEKGEPTNWSTDFHDFIGKCLKADPKTRLTANDCLVHNFISKQAYENPHLVILNLIKKTKLIVQEQDTSQYRKMRKLMYLDEQKSGPEYTSDSQNTENEEDTNSHYYQNFGNQSNDGGSLCDSISSLHSMDQISFQNVRKSSKESTASGNNFRHDNLTASTRSVPSISGPSGRSEGRVFGLVVSESTFDQDGSTFILSSNGLNDSVLVGSSTIPRTHPKPVVETIPEDGTLLSPNNVEPSTDICNEDNLSCGLGGSSQEESLSRDEFAMGTGNGINHIGGPLSLHRSTKDKINTLRRSKFSTLRTTKIISKEVDEYKQENNIYEQMVGYKRLRQLHQKELKYQEDRNSAELDSLRLKLEREYDQLVQSSIRELNKCRQQSKFDMDRLIKDHESAEKQGRKDKIKVNNFKFNKFIQLQKMEYKHNKEKVKVELKSRAMTRSDYDAAVKAAKSELMAQKEAKENNFYKEQQIQMNVEAFQLKRDHLSIQKNYESKLMEDEFAIKGRQLETCHGMMRKHHEVTKEKENKCSQMVEFFRRKHLRTQHETELANQTDYNKRVVDDMRKRHALQSKQQPKDLKTKEMLIRKQFRQAVKTQTRQFKAYQNQLLQTATKDEQKELINKLKDEQKRKIAALADQYEATIGNMVSEQTIQLESWQVEEEKTVKEKLIKEISELKEFQTRQRENLEMIMERERSSCEERIESRLRDLEEKMENEISLFNEERQTKFDQMALRQQSKLDSIMAAEMSLTDSAYYTLSTANSNNSNSQFSTTMHNATTGVSNSTINSGPNSSFASPILSTRSLGKRSKSSTQGFSTNL</sequence>
<accession>A0AC35TKW0</accession>
<evidence type="ECO:0000313" key="1">
    <source>
        <dbReference type="Proteomes" id="UP000095286"/>
    </source>
</evidence>
<dbReference type="Proteomes" id="UP000095286">
    <property type="component" value="Unplaced"/>
</dbReference>
<name>A0AC35TKW0_9BILA</name>
<reference evidence="2" key="1">
    <citation type="submission" date="2016-11" db="UniProtKB">
        <authorList>
            <consortium name="WormBaseParasite"/>
        </authorList>
    </citation>
    <scope>IDENTIFICATION</scope>
    <source>
        <strain evidence="2">KR3021</strain>
    </source>
</reference>
<dbReference type="WBParaSite" id="RSKR_0000164000.1">
    <property type="protein sequence ID" value="RSKR_0000164000.1"/>
    <property type="gene ID" value="RSKR_0000164000"/>
</dbReference>
<protein>
    <submittedName>
        <fullName evidence="2">Protein kinase domain-containing protein</fullName>
    </submittedName>
</protein>
<proteinExistence type="predicted"/>